<evidence type="ECO:0000259" key="18">
    <source>
        <dbReference type="PROSITE" id="PS50853"/>
    </source>
</evidence>
<keyword evidence="20" id="KW-1185">Reference proteome</keyword>
<dbReference type="InterPro" id="IPR013098">
    <property type="entry name" value="Ig_I-set"/>
</dbReference>
<protein>
    <recommendedName>
        <fullName evidence="21">Down syndrome cell adhesion molecule-like protein Dscam2</fullName>
    </recommendedName>
</protein>
<dbReference type="Proteomes" id="UP001497382">
    <property type="component" value="Unassembled WGS sequence"/>
</dbReference>
<dbReference type="PANTHER" id="PTHR44170">
    <property type="entry name" value="PROTEIN SIDEKICK"/>
    <property type="match status" value="1"/>
</dbReference>
<keyword evidence="10 15" id="KW-0472">Membrane</keyword>
<feature type="domain" description="Ig-like" evidence="17">
    <location>
        <begin position="238"/>
        <end position="329"/>
    </location>
</feature>
<evidence type="ECO:0000256" key="2">
    <source>
        <dbReference type="ARBA" id="ARBA00022475"/>
    </source>
</evidence>
<feature type="domain" description="Ig-like" evidence="17">
    <location>
        <begin position="713"/>
        <end position="806"/>
    </location>
</feature>
<comment type="subcellular location">
    <subcellularLocation>
        <location evidence="1">Cell membrane</location>
        <topology evidence="1">Single-pass type I membrane protein</topology>
    </subcellularLocation>
    <subcellularLocation>
        <location evidence="14">Synapse</location>
    </subcellularLocation>
</comment>
<keyword evidence="9" id="KW-0770">Synapse</keyword>
<evidence type="ECO:0000256" key="10">
    <source>
        <dbReference type="ARBA" id="ARBA00023136"/>
    </source>
</evidence>
<gene>
    <name evidence="19" type="ORF">LARSCL_LOCUS8404</name>
</gene>
<evidence type="ECO:0000256" key="9">
    <source>
        <dbReference type="ARBA" id="ARBA00023018"/>
    </source>
</evidence>
<dbReference type="InterPro" id="IPR013783">
    <property type="entry name" value="Ig-like_fold"/>
</dbReference>
<feature type="domain" description="Fibronectin type-III" evidence="18">
    <location>
        <begin position="912"/>
        <end position="1007"/>
    </location>
</feature>
<feature type="domain" description="Ig-like" evidence="17">
    <location>
        <begin position="331"/>
        <end position="417"/>
    </location>
</feature>
<comment type="caution">
    <text evidence="19">The sequence shown here is derived from an EMBL/GenBank/DDBJ whole genome shotgun (WGS) entry which is preliminary data.</text>
</comment>
<evidence type="ECO:0000259" key="17">
    <source>
        <dbReference type="PROSITE" id="PS50835"/>
    </source>
</evidence>
<keyword evidence="13" id="KW-0393">Immunoglobulin domain</keyword>
<dbReference type="SMART" id="SM00406">
    <property type="entry name" value="IGv"/>
    <property type="match status" value="4"/>
</dbReference>
<feature type="transmembrane region" description="Helical" evidence="15">
    <location>
        <begin position="1336"/>
        <end position="1359"/>
    </location>
</feature>
<dbReference type="SMART" id="SM00060">
    <property type="entry name" value="FN3"/>
    <property type="match status" value="4"/>
</dbReference>
<dbReference type="InterPro" id="IPR036116">
    <property type="entry name" value="FN3_sf"/>
</dbReference>
<keyword evidence="3 15" id="KW-0812">Transmembrane</keyword>
<dbReference type="CDD" id="cd20956">
    <property type="entry name" value="IgI_4_Dscam"/>
    <property type="match status" value="1"/>
</dbReference>
<feature type="domain" description="Ig-like" evidence="17">
    <location>
        <begin position="423"/>
        <end position="519"/>
    </location>
</feature>
<keyword evidence="7" id="KW-0524">Neurogenesis</keyword>
<dbReference type="InterPro" id="IPR003961">
    <property type="entry name" value="FN3_dom"/>
</dbReference>
<dbReference type="FunFam" id="2.60.40.10:FF:000719">
    <property type="entry name" value="nephrin isoform X1"/>
    <property type="match status" value="1"/>
</dbReference>
<dbReference type="PROSITE" id="PS50853">
    <property type="entry name" value="FN3"/>
    <property type="match status" value="4"/>
</dbReference>
<keyword evidence="11" id="KW-1015">Disulfide bond</keyword>
<keyword evidence="5" id="KW-0677">Repeat</keyword>
<evidence type="ECO:0000256" key="6">
    <source>
        <dbReference type="ARBA" id="ARBA00022889"/>
    </source>
</evidence>
<dbReference type="PANTHER" id="PTHR44170:SF6">
    <property type="entry name" value="CONTACTIN"/>
    <property type="match status" value="1"/>
</dbReference>
<evidence type="ECO:0000256" key="5">
    <source>
        <dbReference type="ARBA" id="ARBA00022737"/>
    </source>
</evidence>
<evidence type="ECO:0000256" key="13">
    <source>
        <dbReference type="ARBA" id="ARBA00023319"/>
    </source>
</evidence>
<feature type="domain" description="Fibronectin type-III" evidence="18">
    <location>
        <begin position="1210"/>
        <end position="1317"/>
    </location>
</feature>
<dbReference type="PROSITE" id="PS50835">
    <property type="entry name" value="IG_LIKE"/>
    <property type="match status" value="9"/>
</dbReference>
<dbReference type="InterPro" id="IPR007110">
    <property type="entry name" value="Ig-like_dom"/>
</dbReference>
<evidence type="ECO:0000313" key="20">
    <source>
        <dbReference type="Proteomes" id="UP001497382"/>
    </source>
</evidence>
<evidence type="ECO:0000256" key="3">
    <source>
        <dbReference type="ARBA" id="ARBA00022692"/>
    </source>
</evidence>
<dbReference type="SUPFAM" id="SSF48726">
    <property type="entry name" value="Immunoglobulin"/>
    <property type="match status" value="9"/>
</dbReference>
<dbReference type="InterPro" id="IPR036179">
    <property type="entry name" value="Ig-like_dom_sf"/>
</dbReference>
<dbReference type="FunFam" id="2.60.40.10:FF:000032">
    <property type="entry name" value="palladin isoform X1"/>
    <property type="match status" value="1"/>
</dbReference>
<evidence type="ECO:0000313" key="19">
    <source>
        <dbReference type="EMBL" id="CAL1275968.1"/>
    </source>
</evidence>
<dbReference type="FunFam" id="2.60.40.10:FF:000120">
    <property type="entry name" value="Down syndrome cell adhesion molecule like 1"/>
    <property type="match status" value="1"/>
</dbReference>
<feature type="domain" description="Fibronectin type-III" evidence="18">
    <location>
        <begin position="1012"/>
        <end position="1112"/>
    </location>
</feature>
<evidence type="ECO:0000256" key="16">
    <source>
        <dbReference type="SAM" id="SignalP"/>
    </source>
</evidence>
<dbReference type="FunFam" id="2.60.40.10:FF:000017">
    <property type="entry name" value="Down syndrome cell adhesion molecule b"/>
    <property type="match status" value="1"/>
</dbReference>
<feature type="domain" description="Fibronectin type-III" evidence="18">
    <location>
        <begin position="1114"/>
        <end position="1206"/>
    </location>
</feature>
<evidence type="ECO:0000256" key="11">
    <source>
        <dbReference type="ARBA" id="ARBA00023157"/>
    </source>
</evidence>
<keyword evidence="6" id="KW-0130">Cell adhesion</keyword>
<organism evidence="19 20">
    <name type="scientific">Larinioides sclopetarius</name>
    <dbReference type="NCBI Taxonomy" id="280406"/>
    <lineage>
        <taxon>Eukaryota</taxon>
        <taxon>Metazoa</taxon>
        <taxon>Ecdysozoa</taxon>
        <taxon>Arthropoda</taxon>
        <taxon>Chelicerata</taxon>
        <taxon>Arachnida</taxon>
        <taxon>Araneae</taxon>
        <taxon>Araneomorphae</taxon>
        <taxon>Entelegynae</taxon>
        <taxon>Araneoidea</taxon>
        <taxon>Araneidae</taxon>
        <taxon>Larinioides</taxon>
    </lineage>
</organism>
<dbReference type="EMBL" id="CAXIEN010000090">
    <property type="protein sequence ID" value="CAL1275968.1"/>
    <property type="molecule type" value="Genomic_DNA"/>
</dbReference>
<feature type="domain" description="Ig-like" evidence="17">
    <location>
        <begin position="29"/>
        <end position="125"/>
    </location>
</feature>
<evidence type="ECO:0000256" key="4">
    <source>
        <dbReference type="ARBA" id="ARBA00022729"/>
    </source>
</evidence>
<dbReference type="SMART" id="SM00409">
    <property type="entry name" value="IG"/>
    <property type="match status" value="9"/>
</dbReference>
<dbReference type="Gene3D" id="2.60.40.10">
    <property type="entry name" value="Immunoglobulins"/>
    <property type="match status" value="13"/>
</dbReference>
<feature type="domain" description="Ig-like" evidence="17">
    <location>
        <begin position="523"/>
        <end position="608"/>
    </location>
</feature>
<dbReference type="CDD" id="cd20958">
    <property type="entry name" value="IgI_5_Dscam"/>
    <property type="match status" value="1"/>
</dbReference>
<dbReference type="InterPro" id="IPR013106">
    <property type="entry name" value="Ig_V-set"/>
</dbReference>
<feature type="non-terminal residue" evidence="19">
    <location>
        <position position="1500"/>
    </location>
</feature>
<dbReference type="InterPro" id="IPR003598">
    <property type="entry name" value="Ig_sub2"/>
</dbReference>
<dbReference type="GO" id="GO:0030424">
    <property type="term" value="C:axon"/>
    <property type="evidence" value="ECO:0007669"/>
    <property type="project" value="TreeGrafter"/>
</dbReference>
<dbReference type="GO" id="GO:0007420">
    <property type="term" value="P:brain development"/>
    <property type="evidence" value="ECO:0007669"/>
    <property type="project" value="TreeGrafter"/>
</dbReference>
<dbReference type="SMART" id="SM00408">
    <property type="entry name" value="IGc2"/>
    <property type="match status" value="8"/>
</dbReference>
<dbReference type="Pfam" id="PF25059">
    <property type="entry name" value="FN3_DSCAM-DSCAML_C"/>
    <property type="match status" value="1"/>
</dbReference>
<dbReference type="InterPro" id="IPR003599">
    <property type="entry name" value="Ig_sub"/>
</dbReference>
<dbReference type="GO" id="GO:0005886">
    <property type="term" value="C:plasma membrane"/>
    <property type="evidence" value="ECO:0007669"/>
    <property type="project" value="UniProtKB-SubCell"/>
</dbReference>
<evidence type="ECO:0000256" key="1">
    <source>
        <dbReference type="ARBA" id="ARBA00004251"/>
    </source>
</evidence>
<sequence length="1500" mass="166370">MKIYILSTLLLICTHIIDPIITADDQQGPRFVQEPPRSRVDFANGTGTVLTCSAHGNPQPKITWLTGGNMAVSDVPGLRHVRPDGSLVFLPFRPEEYRQDVHDAIYRCAATNIVGTTLSRETKVRGVVQQPYAVDVYDEFVMRGNTAVLKCHIPGLVQDYVTVTSWIRDGSFVIRPTALAGDRFSIFLTGELHIRRVDHTDGVQKYRCETRHRLTGETVLSATSGRLLVTETFREAPPRITDSKRMLRIPEGETLEVPCASQGYPVPTYEWYKKEGRERLLPLQIGNRLLQLDGTLVLRETRVEDSGHYVCKVQNKAGSDSAETEILVTAPLSAQVLPKLQSVDVGKSATFNCSSSGHPVVTIEWMKDGMPLRAGSRIEFPSRDVVHLTYVQRDDKGMFQCFVSNDFDSAQGTAQLSLGDYPPTLLEIFSDQTLEPGPSVTLKCVAQGNPLPQIIWSLDAGVIPENPRFRLGDYVRTGRDSTEVVSYVNITSVRPEDGGLYECEASNDVGKATHSARLNVFGPPFVRSMSNMSVVAGETLRLQCPVGGHPIETIKWEKDGLRLPNNHRQKVYPNGTLLVRNVEKTSDSGPYKCSASNADGITAENSLFIKVIVKPLIEPFTFPKSLQTGQRFSVLCTITEGDPPIRIQWIKDGVQSFLSSSQDGVRSVVVTPFSTTLVFESLAPEHRGNYTCVASNAAGTMSHTAPMVIHVPPRWRIEPGDTSVTKSRSAVVDCQADGFPIPRIRWTRAEGDVASEFRPISSSSRLHVFENGSLVIHSVEEGDGGHYLCQATNGIGQGLSKVIRLSVHVAAHFKSKFRAESVRKGEDAKLICEAIGDRPLQITWLKDKQSFEPQMDLRYELTETVLGSGTTSELTIRRADRRDSALYTCIASNSFGQDDTNIQLIMQEPPDAPQDVKVLEFGSRTAKLGWSAPYSGNSPITQYILHYKEETDRWQQKSWNITIPGSENNAVVRGLQPVTFYHFRLYAENILGRSEPSNVVHLRMDQEAPGGPPQKVKARATGAHVVKVTWKPPRKDLQFGLIKGYYVGYKEVGSKDTFIYKTLNAKGGENFIEETQLTDLKKFTEYAIIVQAFNTKGAGPPSDQVTVKTLQNDPPGSPVLKVTFTNQTAIGLSWDQTETENPVQGYILYHKWDMGDWQETELSATEMEYALNDLKCGSRYQFYVTAFNSVGRGVPSDILRTKTDGRAPVAPDKQSMLTINQTSAAVHLDAWHDGGCPLTSFAVRYRQQRQQVWNLVTEGGPEGAGRSHDRLRNQVILDDLMPGTWYRLQVTAHNEAGSTDAEYTFVTNPISSDTAPVYPVNDDSAQELPLYLDINILVPAAVSLAVVIALVILVCVIMYKRNAQDTNQTGGNSDTYSNRKCQVHESVQMTKMEKSSLKKTLSGSGSRGDYYPTPYATTRISAEEQKEQAARQAMEEPLYATVKRTPRPPRSDFHVYHYPGEMPEFFIQASKGSCLDDVGASSSSVLWKESPETALKDEYH</sequence>
<evidence type="ECO:0008006" key="21">
    <source>
        <dbReference type="Google" id="ProtNLM"/>
    </source>
</evidence>
<dbReference type="FunFam" id="2.60.40.10:FF:000104">
    <property type="entry name" value="Down syndrome cell adhesion molecule b"/>
    <property type="match status" value="1"/>
</dbReference>
<accession>A0AAV1ZVS7</accession>
<dbReference type="FunFam" id="2.60.40.10:FF:000324">
    <property type="entry name" value="Down syndrome cell adhesion molecule, isoform D"/>
    <property type="match status" value="1"/>
</dbReference>
<feature type="signal peptide" evidence="16">
    <location>
        <begin position="1"/>
        <end position="23"/>
    </location>
</feature>
<feature type="domain" description="Ig-like" evidence="17">
    <location>
        <begin position="822"/>
        <end position="903"/>
    </location>
</feature>
<feature type="chain" id="PRO_5043427174" description="Down syndrome cell adhesion molecule-like protein Dscam2" evidence="16">
    <location>
        <begin position="24"/>
        <end position="1500"/>
    </location>
</feature>
<dbReference type="Pfam" id="PF13927">
    <property type="entry name" value="Ig_3"/>
    <property type="match status" value="5"/>
</dbReference>
<keyword evidence="2" id="KW-1003">Cell membrane</keyword>
<dbReference type="SUPFAM" id="SSF49265">
    <property type="entry name" value="Fibronectin type III"/>
    <property type="match status" value="2"/>
</dbReference>
<evidence type="ECO:0000256" key="8">
    <source>
        <dbReference type="ARBA" id="ARBA00022989"/>
    </source>
</evidence>
<evidence type="ECO:0000256" key="15">
    <source>
        <dbReference type="SAM" id="Phobius"/>
    </source>
</evidence>
<proteinExistence type="predicted"/>
<keyword evidence="4 16" id="KW-0732">Signal</keyword>
<dbReference type="Pfam" id="PF07679">
    <property type="entry name" value="I-set"/>
    <property type="match status" value="3"/>
</dbReference>
<dbReference type="GO" id="GO:0045202">
    <property type="term" value="C:synapse"/>
    <property type="evidence" value="ECO:0007669"/>
    <property type="project" value="UniProtKB-SubCell"/>
</dbReference>
<dbReference type="GO" id="GO:0007411">
    <property type="term" value="P:axon guidance"/>
    <property type="evidence" value="ECO:0007669"/>
    <property type="project" value="TreeGrafter"/>
</dbReference>
<feature type="domain" description="Ig-like" evidence="17">
    <location>
        <begin position="131"/>
        <end position="221"/>
    </location>
</feature>
<dbReference type="Pfam" id="PF00041">
    <property type="entry name" value="fn3"/>
    <property type="match status" value="3"/>
</dbReference>
<evidence type="ECO:0000256" key="14">
    <source>
        <dbReference type="ARBA" id="ARBA00034103"/>
    </source>
</evidence>
<name>A0AAV1ZVS7_9ARAC</name>
<feature type="domain" description="Ig-like" evidence="17">
    <location>
        <begin position="615"/>
        <end position="708"/>
    </location>
</feature>
<dbReference type="FunFam" id="2.60.40.10:FF:000333">
    <property type="entry name" value="Down syndrome cell adhesion molecule"/>
    <property type="match status" value="1"/>
</dbReference>
<keyword evidence="12" id="KW-0325">Glycoprotein</keyword>
<keyword evidence="8 15" id="KW-1133">Transmembrane helix</keyword>
<evidence type="ECO:0000256" key="12">
    <source>
        <dbReference type="ARBA" id="ARBA00023180"/>
    </source>
</evidence>
<dbReference type="InterPro" id="IPR056754">
    <property type="entry name" value="DSCAM/DSCAML_C"/>
</dbReference>
<dbReference type="GO" id="GO:0098632">
    <property type="term" value="F:cell-cell adhesion mediator activity"/>
    <property type="evidence" value="ECO:0007669"/>
    <property type="project" value="TreeGrafter"/>
</dbReference>
<dbReference type="CDD" id="cd00063">
    <property type="entry name" value="FN3"/>
    <property type="match status" value="4"/>
</dbReference>
<reference evidence="19 20" key="1">
    <citation type="submission" date="2024-04" db="EMBL/GenBank/DDBJ databases">
        <authorList>
            <person name="Rising A."/>
            <person name="Reimegard J."/>
            <person name="Sonavane S."/>
            <person name="Akerstrom W."/>
            <person name="Nylinder S."/>
            <person name="Hedman E."/>
            <person name="Kallberg Y."/>
        </authorList>
    </citation>
    <scope>NUCLEOTIDE SEQUENCE [LARGE SCALE GENOMIC DNA]</scope>
</reference>
<evidence type="ECO:0000256" key="7">
    <source>
        <dbReference type="ARBA" id="ARBA00022902"/>
    </source>
</evidence>